<protein>
    <submittedName>
        <fullName evidence="1">Uncharacterized protein</fullName>
    </submittedName>
</protein>
<name>A0A316DRN4_9BACL</name>
<gene>
    <name evidence="1" type="ORF">C7459_11778</name>
</gene>
<proteinExistence type="predicted"/>
<keyword evidence="2" id="KW-1185">Reference proteome</keyword>
<dbReference type="Proteomes" id="UP000245634">
    <property type="component" value="Unassembled WGS sequence"/>
</dbReference>
<accession>A0A316DRN4</accession>
<dbReference type="RefSeq" id="WP_170119536.1">
    <property type="nucleotide sequence ID" value="NZ_QGGL01000017.1"/>
</dbReference>
<sequence length="46" mass="5088">MRLLIGLTFGFMLGAIYGVQFAVRVPDSGVVKGVQFVKLLWKMVMA</sequence>
<evidence type="ECO:0000313" key="2">
    <source>
        <dbReference type="Proteomes" id="UP000245634"/>
    </source>
</evidence>
<dbReference type="AlphaFoldDB" id="A0A316DRN4"/>
<reference evidence="1 2" key="1">
    <citation type="submission" date="2018-05" db="EMBL/GenBank/DDBJ databases">
        <title>Genomic Encyclopedia of Type Strains, Phase IV (KMG-IV): sequencing the most valuable type-strain genomes for metagenomic binning, comparative biology and taxonomic classification.</title>
        <authorList>
            <person name="Goeker M."/>
        </authorList>
    </citation>
    <scope>NUCLEOTIDE SEQUENCE [LARGE SCALE GENOMIC DNA]</scope>
    <source>
        <strain evidence="1 2">DSM 18773</strain>
    </source>
</reference>
<organism evidence="1 2">
    <name type="scientific">Tumebacillus permanentifrigoris</name>
    <dbReference type="NCBI Taxonomy" id="378543"/>
    <lineage>
        <taxon>Bacteria</taxon>
        <taxon>Bacillati</taxon>
        <taxon>Bacillota</taxon>
        <taxon>Bacilli</taxon>
        <taxon>Bacillales</taxon>
        <taxon>Alicyclobacillaceae</taxon>
        <taxon>Tumebacillus</taxon>
    </lineage>
</organism>
<dbReference type="EMBL" id="QGGL01000017">
    <property type="protein sequence ID" value="PWK07479.1"/>
    <property type="molecule type" value="Genomic_DNA"/>
</dbReference>
<comment type="caution">
    <text evidence="1">The sequence shown here is derived from an EMBL/GenBank/DDBJ whole genome shotgun (WGS) entry which is preliminary data.</text>
</comment>
<evidence type="ECO:0000313" key="1">
    <source>
        <dbReference type="EMBL" id="PWK07479.1"/>
    </source>
</evidence>